<evidence type="ECO:0000313" key="1">
    <source>
        <dbReference type="EMBL" id="KAJ5131024.1"/>
    </source>
</evidence>
<protein>
    <submittedName>
        <fullName evidence="1">Transcriptional regulator family: Helix-turn-helix and Homeodomain-like HTH</fullName>
    </submittedName>
</protein>
<dbReference type="InterPro" id="IPR009057">
    <property type="entry name" value="Homeodomain-like_sf"/>
</dbReference>
<dbReference type="RefSeq" id="XP_056521403.1">
    <property type="nucleotide sequence ID" value="XM_056667807.1"/>
</dbReference>
<comment type="caution">
    <text evidence="1">The sequence shown here is derived from an EMBL/GenBank/DDBJ whole genome shotgun (WGS) entry which is preliminary data.</text>
</comment>
<proteinExistence type="predicted"/>
<accession>A0A9W9GVW3</accession>
<dbReference type="Pfam" id="PF13565">
    <property type="entry name" value="HTH_32"/>
    <property type="match status" value="1"/>
</dbReference>
<dbReference type="EMBL" id="JAPQKL010000005">
    <property type="protein sequence ID" value="KAJ5131024.1"/>
    <property type="molecule type" value="Genomic_DNA"/>
</dbReference>
<dbReference type="Proteomes" id="UP001149079">
    <property type="component" value="Unassembled WGS sequence"/>
</dbReference>
<dbReference type="SUPFAM" id="SSF46689">
    <property type="entry name" value="Homeodomain-like"/>
    <property type="match status" value="1"/>
</dbReference>
<keyword evidence="2" id="KW-1185">Reference proteome</keyword>
<dbReference type="AlphaFoldDB" id="A0A9W9GVW3"/>
<name>A0A9W9GVW3_9EURO</name>
<sequence length="161" mass="18235">MEIETKQNKRAQLTAIQRSAIVSAHKSGASQVKIANDFGCTRKTVYNTLKRYHDENSLENREKTGRPPKLDAGACRYLCLQARRHPFWSYNQLRDATPGQPAHSTIRRILKQFGLGKRLSKMERPGKPSVARKWVRLDKYRGVKASDLGSARKSGPSVQTE</sequence>
<dbReference type="GO" id="GO:0003677">
    <property type="term" value="F:DNA binding"/>
    <property type="evidence" value="ECO:0007669"/>
    <property type="project" value="UniProtKB-KW"/>
</dbReference>
<dbReference type="InterPro" id="IPR036388">
    <property type="entry name" value="WH-like_DNA-bd_sf"/>
</dbReference>
<evidence type="ECO:0000313" key="2">
    <source>
        <dbReference type="Proteomes" id="UP001149079"/>
    </source>
</evidence>
<gene>
    <name evidence="1" type="ORF">N7515_007063</name>
</gene>
<keyword evidence="1" id="KW-0238">DNA-binding</keyword>
<dbReference type="GeneID" id="81406977"/>
<organism evidence="1 2">
    <name type="scientific">Penicillium bovifimosum</name>
    <dbReference type="NCBI Taxonomy" id="126998"/>
    <lineage>
        <taxon>Eukaryota</taxon>
        <taxon>Fungi</taxon>
        <taxon>Dikarya</taxon>
        <taxon>Ascomycota</taxon>
        <taxon>Pezizomycotina</taxon>
        <taxon>Eurotiomycetes</taxon>
        <taxon>Eurotiomycetidae</taxon>
        <taxon>Eurotiales</taxon>
        <taxon>Aspergillaceae</taxon>
        <taxon>Penicillium</taxon>
    </lineage>
</organism>
<keyword evidence="1" id="KW-0371">Homeobox</keyword>
<dbReference type="Gene3D" id="1.10.10.10">
    <property type="entry name" value="Winged helix-like DNA-binding domain superfamily/Winged helix DNA-binding domain"/>
    <property type="match status" value="1"/>
</dbReference>
<reference evidence="1" key="1">
    <citation type="submission" date="2022-11" db="EMBL/GenBank/DDBJ databases">
        <authorList>
            <person name="Petersen C."/>
        </authorList>
    </citation>
    <scope>NUCLEOTIDE SEQUENCE</scope>
    <source>
        <strain evidence="1">IBT 22155</strain>
    </source>
</reference>
<dbReference type="OrthoDB" id="5151590at2759"/>
<reference evidence="1" key="2">
    <citation type="journal article" date="2023" name="IMA Fungus">
        <title>Comparative genomic study of the Penicillium genus elucidates a diverse pangenome and 15 lateral gene transfer events.</title>
        <authorList>
            <person name="Petersen C."/>
            <person name="Sorensen T."/>
            <person name="Nielsen M.R."/>
            <person name="Sondergaard T.E."/>
            <person name="Sorensen J.L."/>
            <person name="Fitzpatrick D.A."/>
            <person name="Frisvad J.C."/>
            <person name="Nielsen K.L."/>
        </authorList>
    </citation>
    <scope>NUCLEOTIDE SEQUENCE</scope>
    <source>
        <strain evidence="1">IBT 22155</strain>
    </source>
</reference>